<feature type="transmembrane region" description="Helical" evidence="1">
    <location>
        <begin position="79"/>
        <end position="98"/>
    </location>
</feature>
<name>A0A173ZU11_9CLOT</name>
<dbReference type="Proteomes" id="UP000095594">
    <property type="component" value="Unassembled WGS sequence"/>
</dbReference>
<dbReference type="RefSeq" id="WP_055263601.1">
    <property type="nucleotide sequence ID" value="NZ_CABIXQ010000003.1"/>
</dbReference>
<protein>
    <recommendedName>
        <fullName evidence="2">Putative zinc-finger domain-containing protein</fullName>
    </recommendedName>
</protein>
<dbReference type="InterPro" id="IPR027383">
    <property type="entry name" value="Znf_put"/>
</dbReference>
<organism evidence="3 4">
    <name type="scientific">Clostridium disporicum</name>
    <dbReference type="NCBI Taxonomy" id="84024"/>
    <lineage>
        <taxon>Bacteria</taxon>
        <taxon>Bacillati</taxon>
        <taxon>Bacillota</taxon>
        <taxon>Clostridia</taxon>
        <taxon>Eubacteriales</taxon>
        <taxon>Clostridiaceae</taxon>
        <taxon>Clostridium</taxon>
    </lineage>
</organism>
<sequence length="260" mass="29981">MREDLNCEIVKDLLPNYIEGLTSEYTNEAMKRHFETCESCKEAYELLSVNGTEDESLQKKNIYEAKELKYYMKKVRLRNLFLGVIFACLVLGGSYLLYDNLVNICNYNEPSENVEVTELYQLNDNYVYFNLRSKSEYLISAMTFGPGKIDKGYVGTEIHFLRPVIGKKLSKLSEEEKELNLGAGFVIDIENKKLIDVGSFIRANDNITAEEIINYAENKTTEKGNIDIVNSDSKIYYIGRNDDDKLLIWEEGMKLPKYPN</sequence>
<keyword evidence="1" id="KW-0812">Transmembrane</keyword>
<keyword evidence="1" id="KW-0472">Membrane</keyword>
<accession>A0A173ZU11</accession>
<dbReference type="AlphaFoldDB" id="A0A173ZU11"/>
<reference evidence="3 4" key="1">
    <citation type="submission" date="2015-09" db="EMBL/GenBank/DDBJ databases">
        <authorList>
            <consortium name="Pathogen Informatics"/>
        </authorList>
    </citation>
    <scope>NUCLEOTIDE SEQUENCE [LARGE SCALE GENOMIC DNA]</scope>
    <source>
        <strain evidence="3 4">2789STDY5834856</strain>
    </source>
</reference>
<dbReference type="Pfam" id="PF13490">
    <property type="entry name" value="zf-HC2"/>
    <property type="match status" value="1"/>
</dbReference>
<evidence type="ECO:0000256" key="1">
    <source>
        <dbReference type="SAM" id="Phobius"/>
    </source>
</evidence>
<proteinExistence type="predicted"/>
<dbReference type="EMBL" id="CYZX01000003">
    <property type="protein sequence ID" value="CUN79714.1"/>
    <property type="molecule type" value="Genomic_DNA"/>
</dbReference>
<evidence type="ECO:0000259" key="2">
    <source>
        <dbReference type="Pfam" id="PF13490"/>
    </source>
</evidence>
<keyword evidence="1" id="KW-1133">Transmembrane helix</keyword>
<gene>
    <name evidence="3" type="ORF">ERS852471_00504</name>
</gene>
<evidence type="ECO:0000313" key="4">
    <source>
        <dbReference type="Proteomes" id="UP000095594"/>
    </source>
</evidence>
<evidence type="ECO:0000313" key="3">
    <source>
        <dbReference type="EMBL" id="CUN79714.1"/>
    </source>
</evidence>
<feature type="domain" description="Putative zinc-finger" evidence="2">
    <location>
        <begin position="7"/>
        <end position="40"/>
    </location>
</feature>